<dbReference type="SUPFAM" id="SSF63451">
    <property type="entry name" value="LEM domain"/>
    <property type="match status" value="1"/>
</dbReference>
<evidence type="ECO:0000259" key="3">
    <source>
        <dbReference type="PROSITE" id="PS50954"/>
    </source>
</evidence>
<accession>A0AA85KBH9</accession>
<evidence type="ECO:0000256" key="1">
    <source>
        <dbReference type="SAM" id="MobiDB-lite"/>
    </source>
</evidence>
<dbReference type="InterPro" id="IPR011015">
    <property type="entry name" value="LEM/LEM-like_dom_sf"/>
</dbReference>
<dbReference type="CDD" id="cd12934">
    <property type="entry name" value="LEM"/>
    <property type="match status" value="1"/>
</dbReference>
<dbReference type="Proteomes" id="UP000050795">
    <property type="component" value="Unassembled WGS sequence"/>
</dbReference>
<dbReference type="Gene3D" id="1.10.720.40">
    <property type="match status" value="1"/>
</dbReference>
<name>A0AA85KBH9_TRIRE</name>
<protein>
    <recommendedName>
        <fullName evidence="3">LEM domain-containing protein</fullName>
    </recommendedName>
</protein>
<keyword evidence="2" id="KW-0812">Transmembrane</keyword>
<keyword evidence="4" id="KW-1185">Reference proteome</keyword>
<feature type="transmembrane region" description="Helical" evidence="2">
    <location>
        <begin position="212"/>
        <end position="235"/>
    </location>
</feature>
<dbReference type="Pfam" id="PF03020">
    <property type="entry name" value="LEM"/>
    <property type="match status" value="1"/>
</dbReference>
<evidence type="ECO:0000256" key="2">
    <source>
        <dbReference type="SAM" id="Phobius"/>
    </source>
</evidence>
<feature type="region of interest" description="Disordered" evidence="1">
    <location>
        <begin position="61"/>
        <end position="106"/>
    </location>
</feature>
<dbReference type="AlphaFoldDB" id="A0AA85KBH9"/>
<dbReference type="InterPro" id="IPR003887">
    <property type="entry name" value="LEM_dom"/>
</dbReference>
<sequence length="257" mass="29006">MDMNDDELRLALSRYMDVVPPVTESTRATLVAKLKKCVANGSEAVHEAPVHAQENAIENHMNGSLEKEESRPIQDGRESPKYVTTVQDKSSPTKEFPSSFMNGLPAQKQSSPVIEYVSRLPSYRRRSIHPDRPGIDNPYSDVNWLSGVSPSPIKSRVEPFHKHSSFQSSKACVHSNILKSVLYVTIGLISVFFESFYSFFSTLTNALYMHRPSFKTCLCFVLVGLILIGLTRVLFGDPFYHNPVEDLRNFIKYSLTQ</sequence>
<dbReference type="WBParaSite" id="TREG1_82870.1">
    <property type="protein sequence ID" value="TREG1_82870.1"/>
    <property type="gene ID" value="TREG1_82870"/>
</dbReference>
<proteinExistence type="predicted"/>
<evidence type="ECO:0000313" key="4">
    <source>
        <dbReference type="Proteomes" id="UP000050795"/>
    </source>
</evidence>
<organism evidence="4 5">
    <name type="scientific">Trichobilharzia regenti</name>
    <name type="common">Nasal bird schistosome</name>
    <dbReference type="NCBI Taxonomy" id="157069"/>
    <lineage>
        <taxon>Eukaryota</taxon>
        <taxon>Metazoa</taxon>
        <taxon>Spiralia</taxon>
        <taxon>Lophotrochozoa</taxon>
        <taxon>Platyhelminthes</taxon>
        <taxon>Trematoda</taxon>
        <taxon>Digenea</taxon>
        <taxon>Strigeidida</taxon>
        <taxon>Schistosomatoidea</taxon>
        <taxon>Schistosomatidae</taxon>
        <taxon>Trichobilharzia</taxon>
    </lineage>
</organism>
<keyword evidence="2" id="KW-0472">Membrane</keyword>
<reference evidence="5" key="2">
    <citation type="submission" date="2023-11" db="UniProtKB">
        <authorList>
            <consortium name="WormBaseParasite"/>
        </authorList>
    </citation>
    <scope>IDENTIFICATION</scope>
</reference>
<evidence type="ECO:0000313" key="5">
    <source>
        <dbReference type="WBParaSite" id="TREG1_82870.1"/>
    </source>
</evidence>
<feature type="transmembrane region" description="Helical" evidence="2">
    <location>
        <begin position="181"/>
        <end position="200"/>
    </location>
</feature>
<feature type="compositionally biased region" description="Basic and acidic residues" evidence="1">
    <location>
        <begin position="65"/>
        <end position="80"/>
    </location>
</feature>
<reference evidence="4" key="1">
    <citation type="submission" date="2022-06" db="EMBL/GenBank/DDBJ databases">
        <authorList>
            <person name="Berger JAMES D."/>
            <person name="Berger JAMES D."/>
        </authorList>
    </citation>
    <scope>NUCLEOTIDE SEQUENCE [LARGE SCALE GENOMIC DNA]</scope>
</reference>
<feature type="domain" description="LEM" evidence="3">
    <location>
        <begin position="1"/>
        <end position="41"/>
    </location>
</feature>
<dbReference type="PROSITE" id="PS50954">
    <property type="entry name" value="LEM"/>
    <property type="match status" value="1"/>
</dbReference>
<keyword evidence="2" id="KW-1133">Transmembrane helix</keyword>